<dbReference type="InterPro" id="IPR041635">
    <property type="entry name" value="Type_ISP_LLaBIII_C"/>
</dbReference>
<dbReference type="Proteomes" id="UP000239936">
    <property type="component" value="Unassembled WGS sequence"/>
</dbReference>
<dbReference type="GO" id="GO:0009007">
    <property type="term" value="F:site-specific DNA-methyltransferase (adenine-specific) activity"/>
    <property type="evidence" value="ECO:0007669"/>
    <property type="project" value="UniProtKB-EC"/>
</dbReference>
<dbReference type="Pfam" id="PF22240">
    <property type="entry name" value="ISP_coupler"/>
    <property type="match status" value="1"/>
</dbReference>
<dbReference type="SUPFAM" id="SSF53335">
    <property type="entry name" value="S-adenosyl-L-methionine-dependent methyltransferases"/>
    <property type="match status" value="1"/>
</dbReference>
<dbReference type="AlphaFoldDB" id="A0A2S7XPW6"/>
<dbReference type="InterPro" id="IPR011639">
    <property type="entry name" value="MethylTrfase_TaqI-like_dom"/>
</dbReference>
<dbReference type="PRINTS" id="PR00507">
    <property type="entry name" value="N12N6MTFRASE"/>
</dbReference>
<dbReference type="GO" id="GO:0003676">
    <property type="term" value="F:nucleic acid binding"/>
    <property type="evidence" value="ECO:0007669"/>
    <property type="project" value="InterPro"/>
</dbReference>
<evidence type="ECO:0000259" key="7">
    <source>
        <dbReference type="Pfam" id="PF18135"/>
    </source>
</evidence>
<dbReference type="EC" id="2.1.1.72" evidence="1"/>
<evidence type="ECO:0000313" key="9">
    <source>
        <dbReference type="EMBL" id="PQJ95716.1"/>
    </source>
</evidence>
<evidence type="ECO:0000256" key="1">
    <source>
        <dbReference type="ARBA" id="ARBA00011900"/>
    </source>
</evidence>
<proteinExistence type="predicted"/>
<feature type="domain" description="Type ISP restriction-modification enzyme coupler" evidence="8">
    <location>
        <begin position="176"/>
        <end position="271"/>
    </location>
</feature>
<feature type="domain" description="Type II methyltransferase M.TaqI-like" evidence="6">
    <location>
        <begin position="441"/>
        <end position="548"/>
    </location>
</feature>
<dbReference type="RefSeq" id="WP_105074727.1">
    <property type="nucleotide sequence ID" value="NZ_PPGH01000037.1"/>
</dbReference>
<protein>
    <recommendedName>
        <fullName evidence="1">site-specific DNA-methyltransferase (adenine-specific)</fullName>
        <ecNumber evidence="1">2.1.1.72</ecNumber>
    </recommendedName>
</protein>
<evidence type="ECO:0000259" key="6">
    <source>
        <dbReference type="Pfam" id="PF07669"/>
    </source>
</evidence>
<evidence type="ECO:0000256" key="3">
    <source>
        <dbReference type="ARBA" id="ARBA00022679"/>
    </source>
</evidence>
<gene>
    <name evidence="9" type="ORF">CXB77_16870</name>
</gene>
<keyword evidence="3 9" id="KW-0808">Transferase</keyword>
<dbReference type="GO" id="GO:0006304">
    <property type="term" value="P:DNA modification"/>
    <property type="evidence" value="ECO:0007669"/>
    <property type="project" value="InterPro"/>
</dbReference>
<name>A0A2S7XPW6_9GAMM</name>
<comment type="catalytic activity">
    <reaction evidence="5">
        <text>a 2'-deoxyadenosine in DNA + S-adenosyl-L-methionine = an N(6)-methyl-2'-deoxyadenosine in DNA + S-adenosyl-L-homocysteine + H(+)</text>
        <dbReference type="Rhea" id="RHEA:15197"/>
        <dbReference type="Rhea" id="RHEA-COMP:12418"/>
        <dbReference type="Rhea" id="RHEA-COMP:12419"/>
        <dbReference type="ChEBI" id="CHEBI:15378"/>
        <dbReference type="ChEBI" id="CHEBI:57856"/>
        <dbReference type="ChEBI" id="CHEBI:59789"/>
        <dbReference type="ChEBI" id="CHEBI:90615"/>
        <dbReference type="ChEBI" id="CHEBI:90616"/>
        <dbReference type="EC" id="2.1.1.72"/>
    </reaction>
</comment>
<sequence>MIEIQNYWRELNNLRAIAGAENEGALRSAFQNLLRDLGEQQQLILYAEYPFKAPNGANLRADGVLMDRLRLVHGWWEAKDEKDDLDKEITVKLAKGYPNDNIIFEDTRTAVLLQQGAEVMRCPVSDGKALTRLLDGFFNYELPEVQDFRAARDKFVIELPGVARALKELLVAAHRNHAAFQLQAHDFLALCQRAIGDRVTTDHVDEMLIQHILTDQIFRAIFSDVNFHQENHLARAIGELESTFLHGSTRKELLKRLEPYFAAIRRTAANAITSAEKQDFLKQVYEDFYSAYNPKDADRLGIVYTPSEAVRFIIAGCDWLAQQHFNKRLADAGLDILDPCTGTGTFIVDFIDYLRGDKQALIRKFAGEIHANEISILPYYISCLNIEQAYYEATQEWCEFNGACFVNTLENWGFGLAHEGSSGNLFGSLTDENQTRIHNQNQCAIPVILGNPPYNANQKNENDNNKNDPALLADKRIKETYLAASTAQKTKLYDPYVRFLRWASDRIGERGIVAFISNSSFIEAKGFDGFRKVVAQEFQEIWIINIKGNSRTSGDRRRREGGNVFDDKIRVGVALYFLVRNPALTDGCNIRYFELADFLVAKEKRAWLAHHQLRVLAKAGDFNRIQPNADGNWLNQPQEDWSEWLAVASKEGKAGKSEDVIFKLYSLGVVTARDEWVYGFTHEDVAKKVQYFIEHYETLRRLKASFDEKIKWSRAVKNDFINNRPYVYNSKILINSIYRPFVVLTLYFCGSLNEMQYRQREIFGLKYKNLAIGISGIPITKSFQTLAVAILPDLHLLEQPNFLPLWVYAADGSRHDNITNWALTQFQQHYANTDITKRDLFNYVYAVLHDPRYREKFALNLKAEFPRIPFHPDFTQWAKIGATLIQSHAYFEQVKPFGLQRIDRPEITPKCRLKADQTAGTIEIDNVTTLANIPPQAWQYQLGNRSALEWVLDQYKEKTPKDLTIREHFNTYRFAEHKEAVIELLDRVCQVSVDTMTAIEQIEQLPWE</sequence>
<dbReference type="PANTHER" id="PTHR33841">
    <property type="entry name" value="DNA METHYLTRANSFERASE YEEA-RELATED"/>
    <property type="match status" value="1"/>
</dbReference>
<keyword evidence="10" id="KW-1185">Reference proteome</keyword>
<dbReference type="OrthoDB" id="9804086at2"/>
<evidence type="ECO:0000256" key="5">
    <source>
        <dbReference type="ARBA" id="ARBA00047942"/>
    </source>
</evidence>
<dbReference type="PROSITE" id="PS00092">
    <property type="entry name" value="N6_MTASE"/>
    <property type="match status" value="1"/>
</dbReference>
<dbReference type="PANTHER" id="PTHR33841:SF1">
    <property type="entry name" value="DNA METHYLTRANSFERASE A"/>
    <property type="match status" value="1"/>
</dbReference>
<organism evidence="9 10">
    <name type="scientific">Chromatium okenii</name>
    <dbReference type="NCBI Taxonomy" id="61644"/>
    <lineage>
        <taxon>Bacteria</taxon>
        <taxon>Pseudomonadati</taxon>
        <taxon>Pseudomonadota</taxon>
        <taxon>Gammaproteobacteria</taxon>
        <taxon>Chromatiales</taxon>
        <taxon>Chromatiaceae</taxon>
        <taxon>Chromatium</taxon>
    </lineage>
</organism>
<dbReference type="EMBL" id="PPGH01000037">
    <property type="protein sequence ID" value="PQJ95716.1"/>
    <property type="molecule type" value="Genomic_DNA"/>
</dbReference>
<evidence type="ECO:0000256" key="2">
    <source>
        <dbReference type="ARBA" id="ARBA00022603"/>
    </source>
</evidence>
<dbReference type="InterPro" id="IPR050953">
    <property type="entry name" value="N4_N6_ade-DNA_methylase"/>
</dbReference>
<keyword evidence="4" id="KW-0949">S-adenosyl-L-methionine</keyword>
<dbReference type="Pfam" id="PF07669">
    <property type="entry name" value="Eco57I"/>
    <property type="match status" value="1"/>
</dbReference>
<accession>A0A2S7XPW6</accession>
<comment type="caution">
    <text evidence="9">The sequence shown here is derived from an EMBL/GenBank/DDBJ whole genome shotgun (WGS) entry which is preliminary data.</text>
</comment>
<dbReference type="InterPro" id="IPR002052">
    <property type="entry name" value="DNA_methylase_N6_adenine_CS"/>
</dbReference>
<dbReference type="GO" id="GO:0032259">
    <property type="term" value="P:methylation"/>
    <property type="evidence" value="ECO:0007669"/>
    <property type="project" value="UniProtKB-KW"/>
</dbReference>
<keyword evidence="2 9" id="KW-0489">Methyltransferase</keyword>
<dbReference type="Gene3D" id="3.40.50.150">
    <property type="entry name" value="Vaccinia Virus protein VP39"/>
    <property type="match status" value="1"/>
</dbReference>
<reference evidence="9 10" key="1">
    <citation type="submission" date="2018-01" db="EMBL/GenBank/DDBJ databases">
        <title>The complete genome sequence of Chromatium okenii LaCa, a purple sulfur bacterium with a turbulent life.</title>
        <authorList>
            <person name="Luedin S.M."/>
            <person name="Liechti N."/>
            <person name="Storelli N."/>
            <person name="Danza F."/>
            <person name="Wittwer M."/>
            <person name="Pothier J.F."/>
            <person name="Tonolla M.A."/>
        </authorList>
    </citation>
    <scope>NUCLEOTIDE SEQUENCE [LARGE SCALE GENOMIC DNA]</scope>
    <source>
        <strain evidence="9 10">LaCa</strain>
    </source>
</reference>
<dbReference type="Pfam" id="PF18135">
    <property type="entry name" value="Type_ISP_C"/>
    <property type="match status" value="1"/>
</dbReference>
<evidence type="ECO:0000313" key="10">
    <source>
        <dbReference type="Proteomes" id="UP000239936"/>
    </source>
</evidence>
<dbReference type="InterPro" id="IPR053980">
    <property type="entry name" value="ISP_coupler"/>
</dbReference>
<dbReference type="InterPro" id="IPR029063">
    <property type="entry name" value="SAM-dependent_MTases_sf"/>
</dbReference>
<evidence type="ECO:0000256" key="4">
    <source>
        <dbReference type="ARBA" id="ARBA00022691"/>
    </source>
</evidence>
<evidence type="ECO:0000259" key="8">
    <source>
        <dbReference type="Pfam" id="PF22240"/>
    </source>
</evidence>
<feature type="domain" description="Type ISP restriction-modification enzyme LLaBIII C-terminal specificity" evidence="7">
    <location>
        <begin position="661"/>
        <end position="984"/>
    </location>
</feature>